<dbReference type="PANTHER" id="PTHR30535">
    <property type="entry name" value="VITAMIN B12-BINDING PROTEIN"/>
    <property type="match status" value="1"/>
</dbReference>
<keyword evidence="1" id="KW-0732">Signal</keyword>
<evidence type="ECO:0000259" key="2">
    <source>
        <dbReference type="PROSITE" id="PS50983"/>
    </source>
</evidence>
<dbReference type="PROSITE" id="PS50983">
    <property type="entry name" value="FE_B12_PBP"/>
    <property type="match status" value="1"/>
</dbReference>
<dbReference type="SUPFAM" id="SSF53807">
    <property type="entry name" value="Helical backbone' metal receptor"/>
    <property type="match status" value="1"/>
</dbReference>
<feature type="signal peptide" evidence="1">
    <location>
        <begin position="1"/>
        <end position="23"/>
    </location>
</feature>
<sequence>MSAAKALRAVLAAMAFVPGLAQAAQGIGEPQPRVMSLDSCADQYVLALAPRETIVGLSHRAIARDSYMRERAAGLPLRRATFESLVAARPDVVVRLWGGDARLSKALEKKAVATVALDDAADFDGVRANVRKVAAALDRRAEGEAIIARMDAQLTRAAGTGKGRPALYLTPGGYTAGTGTLIDAMLKSAGYANANTAPYFAPVSLERMVMAPPTAVVLGLFDTLRAGADRWGPGRHAALRKVVETRTAASLPASVVGCPGWFAAEGAEMLARAAR</sequence>
<dbReference type="EMBL" id="CP096040">
    <property type="protein sequence ID" value="USQ94078.1"/>
    <property type="molecule type" value="Genomic_DNA"/>
</dbReference>
<accession>A0ABY4ZNC5</accession>
<reference evidence="3 4" key="1">
    <citation type="submission" date="2022-04" db="EMBL/GenBank/DDBJ databases">
        <title>Genome sequence of soybean root-associated Caulobacter segnis RL271.</title>
        <authorList>
            <person name="Longley R."/>
            <person name="Bonito G."/>
            <person name="Trigodet F."/>
            <person name="Crosson S."/>
            <person name="Fiebig A."/>
        </authorList>
    </citation>
    <scope>NUCLEOTIDE SEQUENCE [LARGE SCALE GENOMIC DNA]</scope>
    <source>
        <strain evidence="3 4">RL271</strain>
    </source>
</reference>
<dbReference type="InterPro" id="IPR002491">
    <property type="entry name" value="ABC_transptr_periplasmic_BD"/>
</dbReference>
<organism evidence="3 4">
    <name type="scientific">Caulobacter segnis</name>
    <dbReference type="NCBI Taxonomy" id="88688"/>
    <lineage>
        <taxon>Bacteria</taxon>
        <taxon>Pseudomonadati</taxon>
        <taxon>Pseudomonadota</taxon>
        <taxon>Alphaproteobacteria</taxon>
        <taxon>Caulobacterales</taxon>
        <taxon>Caulobacteraceae</taxon>
        <taxon>Caulobacter</taxon>
    </lineage>
</organism>
<keyword evidence="4" id="KW-1185">Reference proteome</keyword>
<evidence type="ECO:0000313" key="4">
    <source>
        <dbReference type="Proteomes" id="UP001057520"/>
    </source>
</evidence>
<feature type="domain" description="Fe/B12 periplasmic-binding" evidence="2">
    <location>
        <begin position="33"/>
        <end position="275"/>
    </location>
</feature>
<dbReference type="Pfam" id="PF01497">
    <property type="entry name" value="Peripla_BP_2"/>
    <property type="match status" value="1"/>
</dbReference>
<dbReference type="CDD" id="cd00636">
    <property type="entry name" value="TroA-like"/>
    <property type="match status" value="1"/>
</dbReference>
<evidence type="ECO:0000313" key="3">
    <source>
        <dbReference type="EMBL" id="USQ94078.1"/>
    </source>
</evidence>
<evidence type="ECO:0000256" key="1">
    <source>
        <dbReference type="SAM" id="SignalP"/>
    </source>
</evidence>
<name>A0ABY4ZNC5_9CAUL</name>
<dbReference type="InterPro" id="IPR050902">
    <property type="entry name" value="ABC_Transporter_SBP"/>
</dbReference>
<feature type="chain" id="PRO_5046800499" evidence="1">
    <location>
        <begin position="24"/>
        <end position="275"/>
    </location>
</feature>
<dbReference type="Proteomes" id="UP001057520">
    <property type="component" value="Chromosome"/>
</dbReference>
<dbReference type="PANTHER" id="PTHR30535:SF34">
    <property type="entry name" value="MOLYBDATE-BINDING PROTEIN MOLA"/>
    <property type="match status" value="1"/>
</dbReference>
<protein>
    <submittedName>
        <fullName evidence="3">ABC transporter substrate-binding protein</fullName>
    </submittedName>
</protein>
<gene>
    <name evidence="3" type="ORF">MZV50_15855</name>
</gene>
<proteinExistence type="predicted"/>
<dbReference type="Gene3D" id="3.40.50.1980">
    <property type="entry name" value="Nitrogenase molybdenum iron protein domain"/>
    <property type="match status" value="2"/>
</dbReference>